<keyword evidence="3" id="KW-1185">Reference proteome</keyword>
<name>A0A6A6QKF5_9PEZI</name>
<gene>
    <name evidence="2" type="ORF">BU16DRAFT_564239</name>
</gene>
<protein>
    <submittedName>
        <fullName evidence="2">Uncharacterized protein</fullName>
    </submittedName>
</protein>
<proteinExistence type="predicted"/>
<evidence type="ECO:0000313" key="2">
    <source>
        <dbReference type="EMBL" id="KAF2492938.1"/>
    </source>
</evidence>
<reference evidence="2" key="1">
    <citation type="journal article" date="2020" name="Stud. Mycol.">
        <title>101 Dothideomycetes genomes: a test case for predicting lifestyles and emergence of pathogens.</title>
        <authorList>
            <person name="Haridas S."/>
            <person name="Albert R."/>
            <person name="Binder M."/>
            <person name="Bloem J."/>
            <person name="Labutti K."/>
            <person name="Salamov A."/>
            <person name="Andreopoulos B."/>
            <person name="Baker S."/>
            <person name="Barry K."/>
            <person name="Bills G."/>
            <person name="Bluhm B."/>
            <person name="Cannon C."/>
            <person name="Castanera R."/>
            <person name="Culley D."/>
            <person name="Daum C."/>
            <person name="Ezra D."/>
            <person name="Gonzalez J."/>
            <person name="Henrissat B."/>
            <person name="Kuo A."/>
            <person name="Liang C."/>
            <person name="Lipzen A."/>
            <person name="Lutzoni F."/>
            <person name="Magnuson J."/>
            <person name="Mondo S."/>
            <person name="Nolan M."/>
            <person name="Ohm R."/>
            <person name="Pangilinan J."/>
            <person name="Park H.-J."/>
            <person name="Ramirez L."/>
            <person name="Alfaro M."/>
            <person name="Sun H."/>
            <person name="Tritt A."/>
            <person name="Yoshinaga Y."/>
            <person name="Zwiers L.-H."/>
            <person name="Turgeon B."/>
            <person name="Goodwin S."/>
            <person name="Spatafora J."/>
            <person name="Crous P."/>
            <person name="Grigoriev I."/>
        </authorList>
    </citation>
    <scope>NUCLEOTIDE SEQUENCE</scope>
    <source>
        <strain evidence="2">CBS 269.34</strain>
    </source>
</reference>
<evidence type="ECO:0000256" key="1">
    <source>
        <dbReference type="SAM" id="Phobius"/>
    </source>
</evidence>
<feature type="transmembrane region" description="Helical" evidence="1">
    <location>
        <begin position="12"/>
        <end position="36"/>
    </location>
</feature>
<dbReference type="AlphaFoldDB" id="A0A6A6QKF5"/>
<keyword evidence="1" id="KW-0472">Membrane</keyword>
<evidence type="ECO:0000313" key="3">
    <source>
        <dbReference type="Proteomes" id="UP000799750"/>
    </source>
</evidence>
<organism evidence="2 3">
    <name type="scientific">Lophium mytilinum</name>
    <dbReference type="NCBI Taxonomy" id="390894"/>
    <lineage>
        <taxon>Eukaryota</taxon>
        <taxon>Fungi</taxon>
        <taxon>Dikarya</taxon>
        <taxon>Ascomycota</taxon>
        <taxon>Pezizomycotina</taxon>
        <taxon>Dothideomycetes</taxon>
        <taxon>Pleosporomycetidae</taxon>
        <taxon>Mytilinidiales</taxon>
        <taxon>Mytilinidiaceae</taxon>
        <taxon>Lophium</taxon>
    </lineage>
</organism>
<accession>A0A6A6QKF5</accession>
<sequence>MAIGRRDRIRTTLALLLTIGILGVATVAVLGALHFFNKDAHSHISCHGLLLTNCSGLSMNCSSLFPIYNSSLPIINNSLPINNNSLPKACTYSLSTDYAYWLPANCTYSNRTKYAYLLPVDREFWLPTNCTYSLSSKYSGLAATFKHIGRVEPPPF</sequence>
<dbReference type="Proteomes" id="UP000799750">
    <property type="component" value="Unassembled WGS sequence"/>
</dbReference>
<keyword evidence="1" id="KW-1133">Transmembrane helix</keyword>
<keyword evidence="1" id="KW-0812">Transmembrane</keyword>
<dbReference type="EMBL" id="MU004193">
    <property type="protein sequence ID" value="KAF2492938.1"/>
    <property type="molecule type" value="Genomic_DNA"/>
</dbReference>